<organism evidence="3 4">
    <name type="scientific">Winogradskyella pelagia</name>
    <dbReference type="NCBI Taxonomy" id="2819984"/>
    <lineage>
        <taxon>Bacteria</taxon>
        <taxon>Pseudomonadati</taxon>
        <taxon>Bacteroidota</taxon>
        <taxon>Flavobacteriia</taxon>
        <taxon>Flavobacteriales</taxon>
        <taxon>Flavobacteriaceae</taxon>
        <taxon>Winogradskyella</taxon>
    </lineage>
</organism>
<dbReference type="Pfam" id="PF01835">
    <property type="entry name" value="MG2"/>
    <property type="match status" value="1"/>
</dbReference>
<evidence type="ECO:0000313" key="3">
    <source>
        <dbReference type="EMBL" id="MBO3117274.1"/>
    </source>
</evidence>
<dbReference type="Gene3D" id="1.50.10.20">
    <property type="match status" value="1"/>
</dbReference>
<keyword evidence="4" id="KW-1185">Reference proteome</keyword>
<dbReference type="InterPro" id="IPR001599">
    <property type="entry name" value="Macroglobln_a2"/>
</dbReference>
<dbReference type="Pfam" id="PF17973">
    <property type="entry name" value="bMG10"/>
    <property type="match status" value="1"/>
</dbReference>
<evidence type="ECO:0000313" key="4">
    <source>
        <dbReference type="Proteomes" id="UP000676776"/>
    </source>
</evidence>
<dbReference type="EMBL" id="JAGEVF010000008">
    <property type="protein sequence ID" value="MBO3117274.1"/>
    <property type="molecule type" value="Genomic_DNA"/>
</dbReference>
<comment type="similarity">
    <text evidence="1">Belongs to the protease inhibitor I39 (alpha-2-macroglobulin) family. Bacterial alpha-2-macroglobulin subfamily.</text>
</comment>
<protein>
    <submittedName>
        <fullName evidence="3">Alpha-2-macroglobulin</fullName>
    </submittedName>
</protein>
<dbReference type="PANTHER" id="PTHR40094:SF1">
    <property type="entry name" value="UBIQUITIN DOMAIN-CONTAINING PROTEIN"/>
    <property type="match status" value="1"/>
</dbReference>
<dbReference type="Gene3D" id="2.60.40.1930">
    <property type="match status" value="1"/>
</dbReference>
<reference evidence="3 4" key="1">
    <citation type="submission" date="2021-03" db="EMBL/GenBank/DDBJ databases">
        <title>Winogradskyella sp. nov., isolated from costal sediment.</title>
        <authorList>
            <person name="Gao C."/>
        </authorList>
    </citation>
    <scope>NUCLEOTIDE SEQUENCE [LARGE SCALE GENOMIC DNA]</scope>
    <source>
        <strain evidence="3 4">DF17</strain>
    </source>
</reference>
<gene>
    <name evidence="3" type="ORF">J4050_10975</name>
</gene>
<name>A0ABS3T4A6_9FLAO</name>
<dbReference type="Proteomes" id="UP000676776">
    <property type="component" value="Unassembled WGS sequence"/>
</dbReference>
<comment type="caution">
    <text evidence="3">The sequence shown here is derived from an EMBL/GenBank/DDBJ whole genome shotgun (WGS) entry which is preliminary data.</text>
</comment>
<proteinExistence type="inferred from homology"/>
<dbReference type="SUPFAM" id="SSF56935">
    <property type="entry name" value="Porins"/>
    <property type="match status" value="1"/>
</dbReference>
<dbReference type="InterPro" id="IPR008930">
    <property type="entry name" value="Terpenoid_cyclase/PrenylTrfase"/>
</dbReference>
<dbReference type="Pfam" id="PF00207">
    <property type="entry name" value="A2M"/>
    <property type="match status" value="1"/>
</dbReference>
<dbReference type="PANTHER" id="PTHR40094">
    <property type="entry name" value="ALPHA-2-MACROGLOBULIN HOMOLOG"/>
    <property type="match status" value="1"/>
</dbReference>
<sequence length="2054" mass="235176">MVTDFEQKGLTKSAAEQVDVIYNKAKSQNIHQQVVKALLFKSKYGLILEENAQLKIVEQFKSEIETTTSLPTKHLLENILATMYWQYFQQNRYKFYQRSQTAIQPNDDFRTWDLKTLFNEIHSYYQRSLRNGILLQQERLTDYKALLVEAKNSKDYRPTLFDLLSHNALNFYQTDENSITQPAQKFVIADEAFLSPSKKFINLNIASEDSTSLQLNALKIYQSLLRFHSSNPSSLAFVNSDIERLRFVYQNSVNSKKTELLLSTLKESALNIESSEQSSLYNFEIAKVLKEEGNKFNSQNQNISNYDSTRWKLKEAYNLCTQVIKEWPNSPGAKKCEALKDEILYPELQLQAETFIPVSAASRVLVNYRNLNEFNLKIFKVTKKQLNTYNSFYNTKDRKGFIDKLRVYNDLKSSLKNEGDFQNHSTELIIPSLPNGLYLLKAETPKGRDVFATAHIQVTDFALIENRERQANVYQLINRSTGMPIANAEVQIKYYNNSKTQLTKKTTSNTYGKFYLDKDDNYYRRIEIQANYDKQTAYFGQYSMGRKYKKLKQNKYSYNTFLFTDRSLYRPGQVVYFKGIVTETLNSERKTRVLDGENITTTLHNVNGDKLGEIALKTNDFGSVHGEFILPVGGLTGQFYIKTQSDKIGSGFTYFSVEEYKRPKFEVEFEPITQTFKINNNIKVTGKAIAFAGNNITNAKVAYRVKRQVQFPSWYYWRNPYWNSAPQEITFGETKTNEKGEFELTFKAIPDSNAPKENLPVFRYEVTADITDINGETHSASRTVNVGYHAMTLNLNVKNKIDKNSHKPELEIIAQNLNGERIPANGLLSIYKLSPPKTVLRPRPWRAPDYQVLPKDEFKALFPHDAYKNEHLIQNWNKGKKVFSRNFNTQDDNTIVLKRLKKWPSGKYIIEVKSTDKFGQQVEEKQFISIYDDSENTLADNTLFEAYLDKVSYTNQGMAKLTLGTAAKDLTITVEIEKNNKIIATHRIDLNNQKKTLDIPILKSDLGGFVVHCSFAAYNSYNVKSLQVNVPYPKTELSIETKTFRDKLQPGSEETWSFSIKGPKSEKVTAELLASMYDASLDEFLPHSWDFNPILNWDYYSQIPKRYNQSFGLTGFRFYNSFARPASYQHQSFDHLNWFGFYFDGDNHRYLARRMDAPADGVVAVQEDSETPIADISASLSGQIPGLIISTGSGQSNLDSLAILRGTSSIGGNKEPLYVIDGEIVTESNFRRIKQEDVISIKILKPDEAQAIYGKKGANGVVVITTKKGEEDLLKIKVRKNLQETAFFFPQLQTDSDGNVSFNFTAPEALTKWKLQLLAHTKNLKSTVGQYETITQKELMVIPNAPRFLREGDEITISAKIANLTDKSLNGISSIQLSNALTGTNITSILISEIGEIDTLFSVDAKGNTQVSWHLKIPDGIEAIQYKVIAKTKKFSDGEQNVLPVLTNRILVTEALPMWIRSNQQKTFTLDKLTSNTSVSLKYHRLTLELTSNPAWYAIQVLPYLMEFPYDCNEQIFARYYANALARHIVSSNPKIEAVFKQWNSKDALISNLEKNQDLKAILIQETPWLRDAQSESEQKKRIGLLFDLNKVSSELQFAQLKLRTNQQASGAWSWFNGGYANRYITQHIVAGFGHLKHLGINQNDNQSMIQSALNYLDKAFVKEFNDLKKQNDKVDLNKDQLSYMQLHYLYTRSFYPELKPSKEVEYVIDYYKSQIESYWLKRSLYAKGLMALTMHRMNSAETANAILKSIEENSVISEELGMYWKENGNSWHWYKAPIETQALLIEAFAEIKNDPKIIDNLKIWLLRHKQTNTWKTTKATTEAVYALLLQGSNWLSIDEIVKIEVGGELIVPETRDDVAIEAGTGYFKTTWPGSEIEPKMGNVTLANNQNAVAWGALYWQYFEDLDKITPSQTPLNLSKKLYLKSNSPVGEVISEITPETNLTVGDLIKVRIELRTDRPMEFIHLKDMRAAGLEPINVLSQYKWQDGLGYYESTKDAATNFFIDFLPKGIYVFEYDLRVNNAGQMSNGISTVQSMYAPEFSSHSEGLRIKVEN</sequence>
<evidence type="ECO:0000259" key="2">
    <source>
        <dbReference type="SMART" id="SM01360"/>
    </source>
</evidence>
<dbReference type="InterPro" id="IPR037066">
    <property type="entry name" value="Plug_dom_sf"/>
</dbReference>
<dbReference type="SUPFAM" id="SSF48239">
    <property type="entry name" value="Terpenoid cyclases/Protein prenyltransferases"/>
    <property type="match status" value="1"/>
</dbReference>
<dbReference type="SMART" id="SM01360">
    <property type="entry name" value="A2M"/>
    <property type="match status" value="1"/>
</dbReference>
<dbReference type="Gene3D" id="2.170.130.10">
    <property type="entry name" value="TonB-dependent receptor, plug domain"/>
    <property type="match status" value="1"/>
</dbReference>
<evidence type="ECO:0000256" key="1">
    <source>
        <dbReference type="ARBA" id="ARBA00010556"/>
    </source>
</evidence>
<accession>A0ABS3T4A6</accession>
<dbReference type="InterPro" id="IPR051802">
    <property type="entry name" value="YfhM-like"/>
</dbReference>
<dbReference type="InterPro" id="IPR041246">
    <property type="entry name" value="Bact_MG10"/>
</dbReference>
<dbReference type="InterPro" id="IPR002890">
    <property type="entry name" value="MG2"/>
</dbReference>
<feature type="domain" description="Alpha-2-macroglobulin" evidence="2">
    <location>
        <begin position="1285"/>
        <end position="1377"/>
    </location>
</feature>